<protein>
    <recommendedName>
        <fullName evidence="3">Lipoprotein</fullName>
    </recommendedName>
</protein>
<keyword evidence="2" id="KW-1185">Reference proteome</keyword>
<name>A0ABS2NS43_9FIRM</name>
<gene>
    <name evidence="1" type="ORF">JOC73_002359</name>
</gene>
<evidence type="ECO:0000313" key="1">
    <source>
        <dbReference type="EMBL" id="MBM7615785.1"/>
    </source>
</evidence>
<sequence length="452" mass="51139">MNTKKIWYILFLVGMLILSGCTKNIENTDLAIETPEATESKESVKEAAKVSMVKVQEQEENQSGIQLKQEDHLYVLKGISNYFNSLVVPVKEQLKLIENEGQKHLSLNLQGLKWEEKEGNFTLESPIVENIRVGMMKDVPKEELELTSLSPNRNKIAVVNPEENNIKILNFSNNDVTIIESIDIKQIKKPYDQNIIFSSKGGYVSIQMIDEKNGEGFISFGADSGKKVHDLIYGVEAGWSYGEGSIAFVYRDGDKIGIYKRRSDEIDYYDEIVKPESVFGPLRWAKDDSAIYYTTGTEKASNIHIVKMKEKTITRIQEGDFLTETDFTKVSDTYFSNNQLVYALSRDEGNSNVIKTVELKGGGSGIYDGTSSFDIHEGGRVKKVNFYALKEGILYIKDHSVYLMEGSSAKCILKNKGSIQKVQYINEHNLLVFYIEVKDDKQLIFLSLNDLV</sequence>
<dbReference type="PROSITE" id="PS51257">
    <property type="entry name" value="PROKAR_LIPOPROTEIN"/>
    <property type="match status" value="1"/>
</dbReference>
<organism evidence="1 2">
    <name type="scientific">Alkaliphilus hydrothermalis</name>
    <dbReference type="NCBI Taxonomy" id="1482730"/>
    <lineage>
        <taxon>Bacteria</taxon>
        <taxon>Bacillati</taxon>
        <taxon>Bacillota</taxon>
        <taxon>Clostridia</taxon>
        <taxon>Peptostreptococcales</taxon>
        <taxon>Natronincolaceae</taxon>
        <taxon>Alkaliphilus</taxon>
    </lineage>
</organism>
<accession>A0ABS2NS43</accession>
<evidence type="ECO:0000313" key="2">
    <source>
        <dbReference type="Proteomes" id="UP001314796"/>
    </source>
</evidence>
<dbReference type="SUPFAM" id="SSF82171">
    <property type="entry name" value="DPP6 N-terminal domain-like"/>
    <property type="match status" value="1"/>
</dbReference>
<proteinExistence type="predicted"/>
<dbReference type="RefSeq" id="WP_204403379.1">
    <property type="nucleotide sequence ID" value="NZ_JAFBEE010000017.1"/>
</dbReference>
<dbReference type="EMBL" id="JAFBEE010000017">
    <property type="protein sequence ID" value="MBM7615785.1"/>
    <property type="molecule type" value="Genomic_DNA"/>
</dbReference>
<comment type="caution">
    <text evidence="1">The sequence shown here is derived from an EMBL/GenBank/DDBJ whole genome shotgun (WGS) entry which is preliminary data.</text>
</comment>
<dbReference type="Proteomes" id="UP001314796">
    <property type="component" value="Unassembled WGS sequence"/>
</dbReference>
<evidence type="ECO:0008006" key="3">
    <source>
        <dbReference type="Google" id="ProtNLM"/>
    </source>
</evidence>
<reference evidence="1 2" key="1">
    <citation type="submission" date="2021-01" db="EMBL/GenBank/DDBJ databases">
        <title>Genomic Encyclopedia of Type Strains, Phase IV (KMG-IV): sequencing the most valuable type-strain genomes for metagenomic binning, comparative biology and taxonomic classification.</title>
        <authorList>
            <person name="Goeker M."/>
        </authorList>
    </citation>
    <scope>NUCLEOTIDE SEQUENCE [LARGE SCALE GENOMIC DNA]</scope>
    <source>
        <strain evidence="1 2">DSM 25890</strain>
    </source>
</reference>